<evidence type="ECO:0000313" key="3">
    <source>
        <dbReference type="RefSeq" id="XP_026193436.1"/>
    </source>
</evidence>
<dbReference type="AlphaFoldDB" id="A0A6P6RZR7"/>
<dbReference type="OrthoDB" id="348364at2759"/>
<reference evidence="3" key="1">
    <citation type="submission" date="2025-08" db="UniProtKB">
        <authorList>
            <consortium name="RefSeq"/>
        </authorList>
    </citation>
    <scope>IDENTIFICATION</scope>
</reference>
<gene>
    <name evidence="3" type="primary">LOC113147364</name>
</gene>
<feature type="region of interest" description="Disordered" evidence="1">
    <location>
        <begin position="520"/>
        <end position="580"/>
    </location>
</feature>
<feature type="compositionally biased region" description="Basic and acidic residues" evidence="1">
    <location>
        <begin position="550"/>
        <end position="560"/>
    </location>
</feature>
<accession>A0A6P6RZR7</accession>
<name>A0A6P6RZR7_9EIME</name>
<proteinExistence type="predicted"/>
<protein>
    <submittedName>
        <fullName evidence="3">Uncharacterized protein LOC113147364</fullName>
    </submittedName>
</protein>
<organism evidence="2 3">
    <name type="scientific">Cyclospora cayetanensis</name>
    <dbReference type="NCBI Taxonomy" id="88456"/>
    <lineage>
        <taxon>Eukaryota</taxon>
        <taxon>Sar</taxon>
        <taxon>Alveolata</taxon>
        <taxon>Apicomplexa</taxon>
        <taxon>Conoidasida</taxon>
        <taxon>Coccidia</taxon>
        <taxon>Eucoccidiorida</taxon>
        <taxon>Eimeriorina</taxon>
        <taxon>Eimeriidae</taxon>
        <taxon>Cyclospora</taxon>
    </lineage>
</organism>
<sequence length="740" mass="78336">MRGPPFAMSAWREAFLVSNDPQTHACKHGNASIACMRWALIGPLPVWGGVESRIPQASALGAPPTATRALIIHSLAMDCPCRLHSAVACFSYATSPEAQVLLSVAPQVHVCMILDTCGGQTILDPAGTGSVWTFIKGVKQKGIWPFLTDATNRMQRARYDSKVWMDPSKPDPSPGRLRLGRPEVGGVLSKCRHASTARKAALPAVLGDILFPRSQMPRPLFLEASQGVGAATAADAPRVSAHQPVLPSSCAVSHAGACQLALDFVAVEAALPSIELPVRLSHEGPLAFAPSMTASEGGKPVVHGVFTWCLVSVLLNLFGPANASGGRRVSYEALIDRVKTRIRDLKWNRLFALDQMPELTVHTGGNASFDDAFYSIGWPAALSPPSSPAGTNSTDAKLRQGVAVAATATERLSAACCTARPAAVSSVYPSAPFNTRCVEGYSFFDPEKAWAALTGSAGPGCRSFRRSSSSANYINSSLPPLSQQPMTQRLQQQMLHQTQPYTAADCYRLVQDRQASADSVASYDTFAPRKPQSPGATTAPHTHEAQAPVKSEKAALRESQDCAASRSSGDSPLPPLDLRGGRDSGMGFLYTPGSTLLLPPQKEIQPYGYSCRVQATAAGAVPQQQPQADPLDTNAAVAAAREAYVVAASKRISEKANAEAALGAASNAAYQAHLKKLQDVAPQASDLGRLVRQQQVAAQQQQGGTQGTSLQRVTPANISRPVRVPTYQASAVPIYEATPD</sequence>
<evidence type="ECO:0000256" key="1">
    <source>
        <dbReference type="SAM" id="MobiDB-lite"/>
    </source>
</evidence>
<dbReference type="GeneID" id="113147364"/>
<dbReference type="RefSeq" id="XP_026193436.1">
    <property type="nucleotide sequence ID" value="XM_026337651.1"/>
</dbReference>
<dbReference type="Proteomes" id="UP000515125">
    <property type="component" value="Unplaced"/>
</dbReference>
<keyword evidence="2" id="KW-1185">Reference proteome</keyword>
<evidence type="ECO:0000313" key="2">
    <source>
        <dbReference type="Proteomes" id="UP000515125"/>
    </source>
</evidence>
<feature type="region of interest" description="Disordered" evidence="1">
    <location>
        <begin position="692"/>
        <end position="724"/>
    </location>
</feature>
<feature type="compositionally biased region" description="Low complexity" evidence="1">
    <location>
        <begin position="692"/>
        <end position="711"/>
    </location>
</feature>